<evidence type="ECO:0000259" key="5">
    <source>
        <dbReference type="Pfam" id="PF00582"/>
    </source>
</evidence>
<protein>
    <submittedName>
        <fullName evidence="6">Universal stress protein</fullName>
    </submittedName>
</protein>
<dbReference type="PANTHER" id="PTHR47892">
    <property type="entry name" value="UNIVERSAL STRESS PROTEIN E"/>
    <property type="match status" value="1"/>
</dbReference>
<evidence type="ECO:0000313" key="6">
    <source>
        <dbReference type="EMBL" id="MCL2912453.1"/>
    </source>
</evidence>
<dbReference type="PANTHER" id="PTHR47892:SF1">
    <property type="entry name" value="UNIVERSAL STRESS PROTEIN E"/>
    <property type="match status" value="1"/>
</dbReference>
<evidence type="ECO:0000256" key="2">
    <source>
        <dbReference type="ARBA" id="ARBA00008791"/>
    </source>
</evidence>
<reference evidence="6 7" key="1">
    <citation type="submission" date="2022-01" db="EMBL/GenBank/DDBJ databases">
        <title>Whole genome-based taxonomy of the Shewanellaceae.</title>
        <authorList>
            <person name="Martin-Rodriguez A.J."/>
        </authorList>
    </citation>
    <scope>NUCLEOTIDE SEQUENCE [LARGE SCALE GENOMIC DNA]</scope>
    <source>
        <strain evidence="6 7">DSM 21332</strain>
    </source>
</reference>
<dbReference type="Proteomes" id="UP001202831">
    <property type="component" value="Unassembled WGS sequence"/>
</dbReference>
<sequence length="293" mass="32245">MDKVYIIAQKTDAQSDAVGHGVKLSRQLEMAPEVFAYSYEHLPDFEHYIPAVTPVTQAAIVKKAKQAAEAKLAQLGAEDVPVHSLWHKHLYEHASEAAYNGGYSLMVKAIHDSDRFMPTDWHLIRHTKTPLLFLTDNPQLTGDDVLVAVDLGSNSPVKQQLNKAVVARGKALAKATGGKLHVAYVSRMHVVINDLDLVDNATVAANARERFAHELAALELPEEQIHVIAGDPELCLYELSCRLKAQYFVIGARQRKGILGHVIGNTAEAILSKMRSHVLVIPAFDELLAQENS</sequence>
<feature type="domain" description="UspA" evidence="5">
    <location>
        <begin position="145"/>
        <end position="282"/>
    </location>
</feature>
<comment type="subcellular location">
    <subcellularLocation>
        <location evidence="1">Cytoplasm</location>
    </subcellularLocation>
</comment>
<evidence type="ECO:0000256" key="4">
    <source>
        <dbReference type="ARBA" id="ARBA00037131"/>
    </source>
</evidence>
<proteinExistence type="inferred from homology"/>
<dbReference type="RefSeq" id="WP_249247278.1">
    <property type="nucleotide sequence ID" value="NZ_JAKIKT010000001.1"/>
</dbReference>
<accession>A0ABT0N1Z4</accession>
<dbReference type="InterPro" id="IPR006016">
    <property type="entry name" value="UspA"/>
</dbReference>
<evidence type="ECO:0000313" key="7">
    <source>
        <dbReference type="Proteomes" id="UP001202831"/>
    </source>
</evidence>
<name>A0ABT0N1Z4_9GAMM</name>
<dbReference type="Pfam" id="PF00582">
    <property type="entry name" value="Usp"/>
    <property type="match status" value="1"/>
</dbReference>
<dbReference type="Gene3D" id="3.40.50.12370">
    <property type="match status" value="1"/>
</dbReference>
<gene>
    <name evidence="6" type="ORF">L2725_01420</name>
</gene>
<dbReference type="SUPFAM" id="SSF52402">
    <property type="entry name" value="Adenine nucleotide alpha hydrolases-like"/>
    <property type="match status" value="1"/>
</dbReference>
<evidence type="ECO:0000256" key="1">
    <source>
        <dbReference type="ARBA" id="ARBA00004496"/>
    </source>
</evidence>
<keyword evidence="3" id="KW-0963">Cytoplasm</keyword>
<comment type="caution">
    <text evidence="6">The sequence shown here is derived from an EMBL/GenBank/DDBJ whole genome shotgun (WGS) entry which is preliminary data.</text>
</comment>
<evidence type="ECO:0000256" key="3">
    <source>
        <dbReference type="ARBA" id="ARBA00022490"/>
    </source>
</evidence>
<keyword evidence="7" id="KW-1185">Reference proteome</keyword>
<comment type="similarity">
    <text evidence="2">Belongs to the universal stress protein A family.</text>
</comment>
<dbReference type="EMBL" id="JAKIKT010000001">
    <property type="protein sequence ID" value="MCL2912453.1"/>
    <property type="molecule type" value="Genomic_DNA"/>
</dbReference>
<comment type="function">
    <text evidence="4">Required for resistance to DNA-damaging agents.</text>
</comment>
<organism evidence="6 7">
    <name type="scientific">Shewanella corallii</name>
    <dbReference type="NCBI Taxonomy" id="560080"/>
    <lineage>
        <taxon>Bacteria</taxon>
        <taxon>Pseudomonadati</taxon>
        <taxon>Pseudomonadota</taxon>
        <taxon>Gammaproteobacteria</taxon>
        <taxon>Alteromonadales</taxon>
        <taxon>Shewanellaceae</taxon>
        <taxon>Shewanella</taxon>
    </lineage>
</organism>